<accession>A0A212D3J3</accession>
<proteinExistence type="predicted"/>
<comment type="caution">
    <text evidence="2">The sequence shown here is derived from an EMBL/GenBank/DDBJ whole genome shotgun (WGS) entry which is preliminary data.</text>
</comment>
<keyword evidence="3" id="KW-1185">Reference proteome</keyword>
<protein>
    <submittedName>
        <fullName evidence="2">Uncharacterized protein</fullName>
    </submittedName>
</protein>
<feature type="non-terminal residue" evidence="2">
    <location>
        <position position="192"/>
    </location>
</feature>
<feature type="region of interest" description="Disordered" evidence="1">
    <location>
        <begin position="124"/>
        <end position="178"/>
    </location>
</feature>
<dbReference type="OrthoDB" id="9909348at2759"/>
<evidence type="ECO:0000313" key="2">
    <source>
        <dbReference type="EMBL" id="OWK12831.1"/>
    </source>
</evidence>
<reference evidence="2 3" key="1">
    <citation type="journal article" date="2018" name="Mol. Genet. Genomics">
        <title>The red deer Cervus elaphus genome CerEla1.0: sequencing, annotating, genes, and chromosomes.</title>
        <authorList>
            <person name="Bana N.A."/>
            <person name="Nyiri A."/>
            <person name="Nagy J."/>
            <person name="Frank K."/>
            <person name="Nagy T."/>
            <person name="Steger V."/>
            <person name="Schiller M."/>
            <person name="Lakatos P."/>
            <person name="Sugar L."/>
            <person name="Horn P."/>
            <person name="Barta E."/>
            <person name="Orosz L."/>
        </authorList>
    </citation>
    <scope>NUCLEOTIDE SEQUENCE [LARGE SCALE GENOMIC DNA]</scope>
    <source>
        <strain evidence="2">Hungarian</strain>
    </source>
</reference>
<feature type="compositionally biased region" description="Polar residues" evidence="1">
    <location>
        <begin position="87"/>
        <end position="97"/>
    </location>
</feature>
<feature type="region of interest" description="Disordered" evidence="1">
    <location>
        <begin position="52"/>
        <end position="104"/>
    </location>
</feature>
<dbReference type="EMBL" id="MKHE01000008">
    <property type="protein sequence ID" value="OWK12831.1"/>
    <property type="molecule type" value="Genomic_DNA"/>
</dbReference>
<evidence type="ECO:0000313" key="3">
    <source>
        <dbReference type="Proteomes" id="UP000242450"/>
    </source>
</evidence>
<name>A0A212D3J3_CEREH</name>
<feature type="compositionally biased region" description="Basic residues" evidence="1">
    <location>
        <begin position="168"/>
        <end position="178"/>
    </location>
</feature>
<organism evidence="2 3">
    <name type="scientific">Cervus elaphus hippelaphus</name>
    <name type="common">European red deer</name>
    <dbReference type="NCBI Taxonomy" id="46360"/>
    <lineage>
        <taxon>Eukaryota</taxon>
        <taxon>Metazoa</taxon>
        <taxon>Chordata</taxon>
        <taxon>Craniata</taxon>
        <taxon>Vertebrata</taxon>
        <taxon>Euteleostomi</taxon>
        <taxon>Mammalia</taxon>
        <taxon>Eutheria</taxon>
        <taxon>Laurasiatheria</taxon>
        <taxon>Artiodactyla</taxon>
        <taxon>Ruminantia</taxon>
        <taxon>Pecora</taxon>
        <taxon>Cervidae</taxon>
        <taxon>Cervinae</taxon>
        <taxon>Cervus</taxon>
    </lineage>
</organism>
<gene>
    <name evidence="2" type="ORF">Celaphus_00015089</name>
</gene>
<dbReference type="AlphaFoldDB" id="A0A212D3J3"/>
<evidence type="ECO:0000256" key="1">
    <source>
        <dbReference type="SAM" id="MobiDB-lite"/>
    </source>
</evidence>
<dbReference type="Proteomes" id="UP000242450">
    <property type="component" value="Chromosome 8"/>
</dbReference>
<sequence length="192" mass="21526">MGLFLHSWWRKKILMTQKVTKDEKEILQDSEGKELPLPPYWMMVQPTNVAMASGASSPGVNRRPEGLPDSPALPTAPQVVEPPPWQAPTSVGETTEYSPPDLTTADVVTAGPKLYPLLRVSTTRQEGENTGIKQRLRSAKEPEEKMPLQMPLREVQQPPVQGEDAQKRGIKSIQRQKKWLRKMVPGDITNLE</sequence>